<evidence type="ECO:0000313" key="3">
    <source>
        <dbReference type="EMBL" id="NHF63802.1"/>
    </source>
</evidence>
<dbReference type="OrthoDB" id="5289372at2"/>
<sequence>MSLENRRTITGRWPLISGGVAVGIAGLLGVLVALRESPIEVDEEWMSELLEERGPWWDVPALFMDWLGGGLVAVVVVPLVIAGALVLVRRPLGAAVFLLASVLSAGLVQVLKAAFGRARPELMLVVSDEGSFPSGHVANAATIAIALGLILALDRGRRWVWMLGALYIVAMALSRTYLGVHWLTDTIGGALLGAGVAVIVWVPFARALAREPRPRRVRS</sequence>
<feature type="transmembrane region" description="Helical" evidence="1">
    <location>
        <begin position="190"/>
        <end position="209"/>
    </location>
</feature>
<keyword evidence="4" id="KW-1185">Reference proteome</keyword>
<dbReference type="Gene3D" id="1.20.144.10">
    <property type="entry name" value="Phosphatidic acid phosphatase type 2/haloperoxidase"/>
    <property type="match status" value="2"/>
</dbReference>
<reference evidence="3 4" key="1">
    <citation type="submission" date="2020-03" db="EMBL/GenBank/DDBJ databases">
        <title>Chryseoglobus sp. isolated from a deep-sea seamount.</title>
        <authorList>
            <person name="Zhang D.-C."/>
        </authorList>
    </citation>
    <scope>NUCLEOTIDE SEQUENCE [LARGE SCALE GENOMIC DNA]</scope>
    <source>
        <strain evidence="3 4">KN1116</strain>
    </source>
</reference>
<feature type="transmembrane region" description="Helical" evidence="1">
    <location>
        <begin position="160"/>
        <end position="178"/>
    </location>
</feature>
<feature type="transmembrane region" description="Helical" evidence="1">
    <location>
        <begin position="12"/>
        <end position="34"/>
    </location>
</feature>
<gene>
    <name evidence="3" type="ORF">FK219_011235</name>
</gene>
<name>A0A9E5JS17_9MICO</name>
<dbReference type="AlphaFoldDB" id="A0A9E5JS17"/>
<keyword evidence="1" id="KW-1133">Transmembrane helix</keyword>
<keyword evidence="1" id="KW-0812">Transmembrane</keyword>
<dbReference type="Pfam" id="PF01569">
    <property type="entry name" value="PAP2"/>
    <property type="match status" value="1"/>
</dbReference>
<organism evidence="3 4">
    <name type="scientific">Microcella pacifica</name>
    <dbReference type="NCBI Taxonomy" id="2591847"/>
    <lineage>
        <taxon>Bacteria</taxon>
        <taxon>Bacillati</taxon>
        <taxon>Actinomycetota</taxon>
        <taxon>Actinomycetes</taxon>
        <taxon>Micrococcales</taxon>
        <taxon>Microbacteriaceae</taxon>
        <taxon>Microcella</taxon>
    </lineage>
</organism>
<dbReference type="PANTHER" id="PTHR14969">
    <property type="entry name" value="SPHINGOSINE-1-PHOSPHATE PHOSPHOHYDROLASE"/>
    <property type="match status" value="1"/>
</dbReference>
<dbReference type="Proteomes" id="UP000818266">
    <property type="component" value="Unassembled WGS sequence"/>
</dbReference>
<protein>
    <submittedName>
        <fullName evidence="3">Phosphatase PAP2 family protein</fullName>
    </submittedName>
</protein>
<dbReference type="PANTHER" id="PTHR14969:SF13">
    <property type="entry name" value="AT30094P"/>
    <property type="match status" value="1"/>
</dbReference>
<keyword evidence="1" id="KW-0472">Membrane</keyword>
<dbReference type="SMART" id="SM00014">
    <property type="entry name" value="acidPPc"/>
    <property type="match status" value="1"/>
</dbReference>
<accession>A0A9E5JS17</accession>
<feature type="transmembrane region" description="Helical" evidence="1">
    <location>
        <begin position="95"/>
        <end position="115"/>
    </location>
</feature>
<feature type="transmembrane region" description="Helical" evidence="1">
    <location>
        <begin position="135"/>
        <end position="153"/>
    </location>
</feature>
<proteinExistence type="predicted"/>
<evidence type="ECO:0000256" key="1">
    <source>
        <dbReference type="SAM" id="Phobius"/>
    </source>
</evidence>
<evidence type="ECO:0000313" key="4">
    <source>
        <dbReference type="Proteomes" id="UP000818266"/>
    </source>
</evidence>
<feature type="domain" description="Phosphatidic acid phosphatase type 2/haloperoxidase" evidence="2">
    <location>
        <begin position="92"/>
        <end position="201"/>
    </location>
</feature>
<dbReference type="RefSeq" id="WP_152584014.1">
    <property type="nucleotide sequence ID" value="NZ_JAVJPO010000020.1"/>
</dbReference>
<comment type="caution">
    <text evidence="3">The sequence shown here is derived from an EMBL/GenBank/DDBJ whole genome shotgun (WGS) entry which is preliminary data.</text>
</comment>
<feature type="transmembrane region" description="Helical" evidence="1">
    <location>
        <begin position="66"/>
        <end position="88"/>
    </location>
</feature>
<dbReference type="EMBL" id="VIKT02000021">
    <property type="protein sequence ID" value="NHF63802.1"/>
    <property type="molecule type" value="Genomic_DNA"/>
</dbReference>
<dbReference type="InterPro" id="IPR036938">
    <property type="entry name" value="PAP2/HPO_sf"/>
</dbReference>
<dbReference type="InterPro" id="IPR000326">
    <property type="entry name" value="PAP2/HPO"/>
</dbReference>
<evidence type="ECO:0000259" key="2">
    <source>
        <dbReference type="SMART" id="SM00014"/>
    </source>
</evidence>
<dbReference type="SUPFAM" id="SSF48317">
    <property type="entry name" value="Acid phosphatase/Vanadium-dependent haloperoxidase"/>
    <property type="match status" value="1"/>
</dbReference>
<dbReference type="CDD" id="cd03392">
    <property type="entry name" value="PAP2_like_2"/>
    <property type="match status" value="1"/>
</dbReference>